<dbReference type="Proteomes" id="UP001230268">
    <property type="component" value="Unassembled WGS sequence"/>
</dbReference>
<feature type="region of interest" description="Disordered" evidence="10">
    <location>
        <begin position="1"/>
        <end position="36"/>
    </location>
</feature>
<keyword evidence="5" id="KW-0949">S-adenosyl-L-methionine</keyword>
<comment type="subcellular location">
    <subcellularLocation>
        <location evidence="1">Chromosome</location>
    </subcellularLocation>
    <subcellularLocation>
        <location evidence="9">Nucleus</location>
    </subcellularLocation>
</comment>
<dbReference type="GO" id="GO:0032259">
    <property type="term" value="P:methylation"/>
    <property type="evidence" value="ECO:0007669"/>
    <property type="project" value="UniProtKB-KW"/>
</dbReference>
<feature type="domain" description="Post-SET" evidence="12">
    <location>
        <begin position="792"/>
        <end position="808"/>
    </location>
</feature>
<feature type="domain" description="YDG" evidence="13">
    <location>
        <begin position="189"/>
        <end position="330"/>
    </location>
</feature>
<evidence type="ECO:0000259" key="12">
    <source>
        <dbReference type="PROSITE" id="PS50868"/>
    </source>
</evidence>
<keyword evidence="15" id="KW-1185">Reference proteome</keyword>
<evidence type="ECO:0000256" key="8">
    <source>
        <dbReference type="ARBA" id="ARBA00023242"/>
    </source>
</evidence>
<dbReference type="GO" id="GO:0005694">
    <property type="term" value="C:chromosome"/>
    <property type="evidence" value="ECO:0007669"/>
    <property type="project" value="UniProtKB-SubCell"/>
</dbReference>
<proteinExistence type="predicted"/>
<dbReference type="InterPro" id="IPR036987">
    <property type="entry name" value="SRA-YDG_sf"/>
</dbReference>
<keyword evidence="8 9" id="KW-0539">Nucleus</keyword>
<dbReference type="InterPro" id="IPR015947">
    <property type="entry name" value="PUA-like_sf"/>
</dbReference>
<dbReference type="InterPro" id="IPR050973">
    <property type="entry name" value="H3K9_Histone-Lys_N-MTase"/>
</dbReference>
<evidence type="ECO:0000313" key="15">
    <source>
        <dbReference type="Proteomes" id="UP001230268"/>
    </source>
</evidence>
<dbReference type="Pfam" id="PF05033">
    <property type="entry name" value="Pre-SET"/>
    <property type="match status" value="1"/>
</dbReference>
<keyword evidence="3" id="KW-0489">Methyltransferase</keyword>
<keyword evidence="2" id="KW-0158">Chromosome</keyword>
<dbReference type="PROSITE" id="PS50868">
    <property type="entry name" value="POST_SET"/>
    <property type="match status" value="1"/>
</dbReference>
<dbReference type="InterPro" id="IPR046341">
    <property type="entry name" value="SET_dom_sf"/>
</dbReference>
<keyword evidence="4" id="KW-0808">Transferase</keyword>
<dbReference type="Gene3D" id="2.170.270.10">
    <property type="entry name" value="SET domain"/>
    <property type="match status" value="1"/>
</dbReference>
<dbReference type="PROSITE" id="PS50280">
    <property type="entry name" value="SET"/>
    <property type="match status" value="1"/>
</dbReference>
<evidence type="ECO:0000256" key="7">
    <source>
        <dbReference type="ARBA" id="ARBA00022833"/>
    </source>
</evidence>
<name>A0AAD8LIR8_BABGI</name>
<dbReference type="SUPFAM" id="SSF88697">
    <property type="entry name" value="PUA domain-like"/>
    <property type="match status" value="1"/>
</dbReference>
<evidence type="ECO:0000256" key="5">
    <source>
        <dbReference type="ARBA" id="ARBA00022691"/>
    </source>
</evidence>
<evidence type="ECO:0000256" key="10">
    <source>
        <dbReference type="SAM" id="MobiDB-lite"/>
    </source>
</evidence>
<evidence type="ECO:0000256" key="4">
    <source>
        <dbReference type="ARBA" id="ARBA00022679"/>
    </source>
</evidence>
<dbReference type="Gene3D" id="2.30.280.10">
    <property type="entry name" value="SRA-YDG"/>
    <property type="match status" value="1"/>
</dbReference>
<evidence type="ECO:0000313" key="14">
    <source>
        <dbReference type="EMBL" id="KAK1442342.1"/>
    </source>
</evidence>
<evidence type="ECO:0000256" key="1">
    <source>
        <dbReference type="ARBA" id="ARBA00004286"/>
    </source>
</evidence>
<dbReference type="GO" id="GO:0005634">
    <property type="term" value="C:nucleus"/>
    <property type="evidence" value="ECO:0007669"/>
    <property type="project" value="UniProtKB-SubCell"/>
</dbReference>
<evidence type="ECO:0000259" key="13">
    <source>
        <dbReference type="PROSITE" id="PS51015"/>
    </source>
</evidence>
<dbReference type="Pfam" id="PF02182">
    <property type="entry name" value="SAD_SRA"/>
    <property type="match status" value="1"/>
</dbReference>
<dbReference type="InterPro" id="IPR003616">
    <property type="entry name" value="Post-SET_dom"/>
</dbReference>
<evidence type="ECO:0000259" key="11">
    <source>
        <dbReference type="PROSITE" id="PS50280"/>
    </source>
</evidence>
<sequence>MTLNDTRSQRGSWDADAGSEEVALTPTADPGFDDGPTRKRRYINFGYSETIKVTVKQGVDLQADVCIDAERIEGVYYNTVRNIVRSEQQLRENLDKELLDHDNKQSLQRSTNGLFWLLTSNVGDLNKEQRLVYMYARFESICNKLAAKGDSLSKIRSGTASITRQQFLQLLKDDHLKLFGEDDFFPSGETYLEIPQFSYFLKREELYYYGICQKPYEMVSVGRHKNGAEIAQAIILDGAPSLRTDMGTRFILYSQFEKSGSEINDYNDQNSPIFQSWIHEVPIRVVRAYNAVSRHAPPWGYRYDGLYRIIGVCSDNNKQGLRVWTYVLSKCDPSFEPPIYDRKEDFDLGSIINLELRSTMLQNVYIHARLQKAARKKLAEDFRNVSVLFKGERLFNIAVPNIVRDSDPSNKLPLVVNFALIYNHIKSICASRNLGKEWLEGPVEAYEKARTSKSDIWWARGGFLPMKLLIKYAEPSRAVDIELHKGQYKYKVQKKRIMHNKSLVINREMAKTMARPFFPQSDRDAIWTSIELVEPMPSTWDPYEDISAGAEIHPIPVVNTVDDDEPPMVFTYISSNIYFSRLPHLNFDAVCAGCVPETLDKEECQPVVLKGFCKGLMDSKGQTYCMGVNKSYLATIQSRAACSDNCPCSSACSNRLLEGVQVPVKLVKTANMGWALHCMVPISEGTYIMQYVGEIICRSEMMAREHQYDKLGLFNYCMEAVEMETLHDDWQMPCMDSMILGNIARFLNHSCDPNVEVITVWRGDDFPCISVYALRYIGAGEALTYCYGSQYKSIPCLCNANNCKGFIGNI</sequence>
<evidence type="ECO:0000256" key="6">
    <source>
        <dbReference type="ARBA" id="ARBA00022723"/>
    </source>
</evidence>
<reference evidence="14" key="1">
    <citation type="submission" date="2023-08" db="EMBL/GenBank/DDBJ databases">
        <title>Draft sequence of the Babesia gibsoni genome.</title>
        <authorList>
            <person name="Yamagishi J.Y."/>
            <person name="Xuan X.X."/>
        </authorList>
    </citation>
    <scope>NUCLEOTIDE SEQUENCE</scope>
    <source>
        <strain evidence="14">Azabu</strain>
    </source>
</reference>
<dbReference type="PANTHER" id="PTHR46223">
    <property type="entry name" value="HISTONE-LYSINE N-METHYLTRANSFERASE SUV39H"/>
    <property type="match status" value="1"/>
</dbReference>
<dbReference type="PROSITE" id="PS51015">
    <property type="entry name" value="YDG"/>
    <property type="match status" value="1"/>
</dbReference>
<accession>A0AAD8LIR8</accession>
<dbReference type="EMBL" id="JAVEPI010000004">
    <property type="protein sequence ID" value="KAK1442342.1"/>
    <property type="molecule type" value="Genomic_DNA"/>
</dbReference>
<evidence type="ECO:0000256" key="2">
    <source>
        <dbReference type="ARBA" id="ARBA00022454"/>
    </source>
</evidence>
<dbReference type="SUPFAM" id="SSF82199">
    <property type="entry name" value="SET domain"/>
    <property type="match status" value="1"/>
</dbReference>
<comment type="caution">
    <text evidence="14">The sequence shown here is derived from an EMBL/GenBank/DDBJ whole genome shotgun (WGS) entry which is preliminary data.</text>
</comment>
<gene>
    <name evidence="14" type="ORF">BgAZ_403720</name>
</gene>
<protein>
    <submittedName>
        <fullName evidence="14">Histone-lysine N-methyltransferase suv39h domain containing protein</fullName>
    </submittedName>
</protein>
<dbReference type="PANTHER" id="PTHR46223:SF3">
    <property type="entry name" value="HISTONE-LYSINE N-METHYLTRANSFERASE SET-23"/>
    <property type="match status" value="1"/>
</dbReference>
<keyword evidence="6" id="KW-0479">Metal-binding</keyword>
<feature type="domain" description="SET" evidence="11">
    <location>
        <begin position="662"/>
        <end position="788"/>
    </location>
</feature>
<dbReference type="GO" id="GO:0008270">
    <property type="term" value="F:zinc ion binding"/>
    <property type="evidence" value="ECO:0007669"/>
    <property type="project" value="InterPro"/>
</dbReference>
<feature type="compositionally biased region" description="Polar residues" evidence="10">
    <location>
        <begin position="1"/>
        <end position="11"/>
    </location>
</feature>
<dbReference type="InterPro" id="IPR001214">
    <property type="entry name" value="SET_dom"/>
</dbReference>
<dbReference type="SMART" id="SM00317">
    <property type="entry name" value="SET"/>
    <property type="match status" value="1"/>
</dbReference>
<evidence type="ECO:0000256" key="9">
    <source>
        <dbReference type="PROSITE-ProRule" id="PRU00358"/>
    </source>
</evidence>
<dbReference type="GO" id="GO:0042054">
    <property type="term" value="F:histone methyltransferase activity"/>
    <property type="evidence" value="ECO:0007669"/>
    <property type="project" value="InterPro"/>
</dbReference>
<keyword evidence="7" id="KW-0862">Zinc</keyword>
<dbReference type="Pfam" id="PF00856">
    <property type="entry name" value="SET"/>
    <property type="match status" value="1"/>
</dbReference>
<evidence type="ECO:0000256" key="3">
    <source>
        <dbReference type="ARBA" id="ARBA00022603"/>
    </source>
</evidence>
<dbReference type="AlphaFoldDB" id="A0AAD8LIR8"/>
<dbReference type="InterPro" id="IPR003105">
    <property type="entry name" value="SRA_YDG"/>
</dbReference>
<dbReference type="InterPro" id="IPR007728">
    <property type="entry name" value="Pre-SET_dom"/>
</dbReference>
<organism evidence="14 15">
    <name type="scientific">Babesia gibsoni</name>
    <dbReference type="NCBI Taxonomy" id="33632"/>
    <lineage>
        <taxon>Eukaryota</taxon>
        <taxon>Sar</taxon>
        <taxon>Alveolata</taxon>
        <taxon>Apicomplexa</taxon>
        <taxon>Aconoidasida</taxon>
        <taxon>Piroplasmida</taxon>
        <taxon>Babesiidae</taxon>
        <taxon>Babesia</taxon>
    </lineage>
</organism>